<gene>
    <name evidence="2" type="primary">Vigan.09G045700</name>
    <name evidence="2" type="ORF">VIGAN_09045700</name>
</gene>
<accession>A0A0S3SW66</accession>
<organism evidence="2 3">
    <name type="scientific">Vigna angularis var. angularis</name>
    <dbReference type="NCBI Taxonomy" id="157739"/>
    <lineage>
        <taxon>Eukaryota</taxon>
        <taxon>Viridiplantae</taxon>
        <taxon>Streptophyta</taxon>
        <taxon>Embryophyta</taxon>
        <taxon>Tracheophyta</taxon>
        <taxon>Spermatophyta</taxon>
        <taxon>Magnoliopsida</taxon>
        <taxon>eudicotyledons</taxon>
        <taxon>Gunneridae</taxon>
        <taxon>Pentapetalae</taxon>
        <taxon>rosids</taxon>
        <taxon>fabids</taxon>
        <taxon>Fabales</taxon>
        <taxon>Fabaceae</taxon>
        <taxon>Papilionoideae</taxon>
        <taxon>50 kb inversion clade</taxon>
        <taxon>NPAAA clade</taxon>
        <taxon>indigoferoid/millettioid clade</taxon>
        <taxon>Phaseoleae</taxon>
        <taxon>Vigna</taxon>
    </lineage>
</organism>
<dbReference type="AlphaFoldDB" id="A0A0S3SW66"/>
<evidence type="ECO:0000256" key="1">
    <source>
        <dbReference type="SAM" id="MobiDB-lite"/>
    </source>
</evidence>
<dbReference type="Proteomes" id="UP000291084">
    <property type="component" value="Chromosome 9"/>
</dbReference>
<evidence type="ECO:0000313" key="3">
    <source>
        <dbReference type="Proteomes" id="UP000291084"/>
    </source>
</evidence>
<reference evidence="2 3" key="1">
    <citation type="journal article" date="2015" name="Sci. Rep.">
        <title>The power of single molecule real-time sequencing technology in the de novo assembly of a eukaryotic genome.</title>
        <authorList>
            <person name="Sakai H."/>
            <person name="Naito K."/>
            <person name="Ogiso-Tanaka E."/>
            <person name="Takahashi Y."/>
            <person name="Iseki K."/>
            <person name="Muto C."/>
            <person name="Satou K."/>
            <person name="Teruya K."/>
            <person name="Shiroma A."/>
            <person name="Shimoji M."/>
            <person name="Hirano T."/>
            <person name="Itoh T."/>
            <person name="Kaga A."/>
            <person name="Tomooka N."/>
        </authorList>
    </citation>
    <scope>NUCLEOTIDE SEQUENCE [LARGE SCALE GENOMIC DNA]</scope>
    <source>
        <strain evidence="3">cv. Shumari</strain>
    </source>
</reference>
<keyword evidence="3" id="KW-1185">Reference proteome</keyword>
<feature type="non-terminal residue" evidence="2">
    <location>
        <position position="80"/>
    </location>
</feature>
<dbReference type="OrthoDB" id="1923650at2759"/>
<proteinExistence type="predicted"/>
<sequence>MTQQLEALMNKLSQLPKELQNVSQAQHQGCELCGGEHTNGHCAMQVNTQEDVNYMGNQNRQNHYNQGWRPHPSMGQGQAG</sequence>
<protein>
    <submittedName>
        <fullName evidence="2">Uncharacterized protein</fullName>
    </submittedName>
</protein>
<feature type="region of interest" description="Disordered" evidence="1">
    <location>
        <begin position="57"/>
        <end position="80"/>
    </location>
</feature>
<dbReference type="EMBL" id="AP015042">
    <property type="protein sequence ID" value="BAT97101.1"/>
    <property type="molecule type" value="Genomic_DNA"/>
</dbReference>
<evidence type="ECO:0000313" key="2">
    <source>
        <dbReference type="EMBL" id="BAT97101.1"/>
    </source>
</evidence>
<name>A0A0S3SW66_PHAAN</name>